<proteinExistence type="predicted"/>
<evidence type="ECO:0000313" key="3">
    <source>
        <dbReference type="Proteomes" id="UP000714420"/>
    </source>
</evidence>
<dbReference type="EMBL" id="JABKKF010000009">
    <property type="protein sequence ID" value="NPD92672.1"/>
    <property type="molecule type" value="Genomic_DNA"/>
</dbReference>
<protein>
    <submittedName>
        <fullName evidence="2">PorT family protein</fullName>
    </submittedName>
</protein>
<name>A0ABX2AQ54_9BACT</name>
<evidence type="ECO:0000313" key="2">
    <source>
        <dbReference type="EMBL" id="NPD92672.1"/>
    </source>
</evidence>
<keyword evidence="3" id="KW-1185">Reference proteome</keyword>
<dbReference type="InterPro" id="IPR025665">
    <property type="entry name" value="Beta-barrel_OMP_2"/>
</dbReference>
<dbReference type="Proteomes" id="UP000714420">
    <property type="component" value="Unassembled WGS sequence"/>
</dbReference>
<dbReference type="Pfam" id="PF13568">
    <property type="entry name" value="OMP_b-brl_2"/>
    <property type="match status" value="1"/>
</dbReference>
<comment type="caution">
    <text evidence="2">The sequence shown here is derived from an EMBL/GenBank/DDBJ whole genome shotgun (WGS) entry which is preliminary data.</text>
</comment>
<dbReference type="RefSeq" id="WP_172276069.1">
    <property type="nucleotide sequence ID" value="NZ_CASGMU010000010.1"/>
</dbReference>
<gene>
    <name evidence="2" type="ORF">HPS56_10025</name>
</gene>
<reference evidence="2 3" key="1">
    <citation type="submission" date="2020-05" db="EMBL/GenBank/DDBJ databases">
        <title>Distinct polysaccharide utilization as determinants for interspecies competition between intestinal Prevotella spp.</title>
        <authorList>
            <person name="Galvez E.J.C."/>
            <person name="Iljazovic A."/>
            <person name="Strowig T."/>
        </authorList>
    </citation>
    <scope>NUCLEOTIDE SEQUENCE [LARGE SCALE GENOMIC DNA]</scope>
    <source>
        <strain evidence="2 3">PMUR</strain>
    </source>
</reference>
<sequence>MNLKRIIVAFIGIITVLPSMGQASEFYHNENIYYGIRLGLGLATVNSDDPELDGGSMQAGLNLGGVIGFQLSDAAPVYLESGLIYTEKGGKGMYQGKKFTFDLNYLKMPVIAKYSSEIYDDLSIQPYAGGYLAMGVGGKIKNYADKESQASFSSSKFRRFDGGLTIGCGIQYQVLYADIAYEFGLSNISNDDFESSHTGCFYINCGVNF</sequence>
<accession>A0ABX2AQ54</accession>
<feature type="domain" description="Outer membrane protein beta-barrel" evidence="1">
    <location>
        <begin position="31"/>
        <end position="189"/>
    </location>
</feature>
<evidence type="ECO:0000259" key="1">
    <source>
        <dbReference type="Pfam" id="PF13568"/>
    </source>
</evidence>
<organism evidence="2 3">
    <name type="scientific">Xylanibacter muris</name>
    <dbReference type="NCBI Taxonomy" id="2736290"/>
    <lineage>
        <taxon>Bacteria</taxon>
        <taxon>Pseudomonadati</taxon>
        <taxon>Bacteroidota</taxon>
        <taxon>Bacteroidia</taxon>
        <taxon>Bacteroidales</taxon>
        <taxon>Prevotellaceae</taxon>
        <taxon>Xylanibacter</taxon>
    </lineage>
</organism>